<sequence length="107" mass="11468">MSLSTEDQDDDLLHQLLRDSAADAVPDDGFVDTVMSRLPAPRRRSNRAVWLGLASGVGLAAWQLQDNPMLSHVARDWSGGQFSMASALVLVLVVITACCTSTGVLTK</sequence>
<dbReference type="EMBL" id="JBHLXP010000001">
    <property type="protein sequence ID" value="MFC0047286.1"/>
    <property type="molecule type" value="Genomic_DNA"/>
</dbReference>
<keyword evidence="1" id="KW-0472">Membrane</keyword>
<evidence type="ECO:0000313" key="3">
    <source>
        <dbReference type="Proteomes" id="UP001589813"/>
    </source>
</evidence>
<proteinExistence type="predicted"/>
<comment type="caution">
    <text evidence="2">The sequence shown here is derived from an EMBL/GenBank/DDBJ whole genome shotgun (WGS) entry which is preliminary data.</text>
</comment>
<evidence type="ECO:0000256" key="1">
    <source>
        <dbReference type="SAM" id="Phobius"/>
    </source>
</evidence>
<name>A0ABV6B8T8_9GAMM</name>
<reference evidence="2 3" key="1">
    <citation type="submission" date="2024-09" db="EMBL/GenBank/DDBJ databases">
        <authorList>
            <person name="Sun Q."/>
            <person name="Mori K."/>
        </authorList>
    </citation>
    <scope>NUCLEOTIDE SEQUENCE [LARGE SCALE GENOMIC DNA]</scope>
    <source>
        <strain evidence="2 3">KCTC 23315</strain>
    </source>
</reference>
<accession>A0ABV6B8T8</accession>
<dbReference type="RefSeq" id="WP_377240435.1">
    <property type="nucleotide sequence ID" value="NZ_JBHLXP010000001.1"/>
</dbReference>
<protein>
    <recommendedName>
        <fullName evidence="4">DUF5056 domain-containing protein</fullName>
    </recommendedName>
</protein>
<feature type="transmembrane region" description="Helical" evidence="1">
    <location>
        <begin position="47"/>
        <end position="64"/>
    </location>
</feature>
<keyword evidence="1" id="KW-0812">Transmembrane</keyword>
<evidence type="ECO:0008006" key="4">
    <source>
        <dbReference type="Google" id="ProtNLM"/>
    </source>
</evidence>
<gene>
    <name evidence="2" type="ORF">ACFFJP_03150</name>
</gene>
<dbReference type="Proteomes" id="UP001589813">
    <property type="component" value="Unassembled WGS sequence"/>
</dbReference>
<feature type="transmembrane region" description="Helical" evidence="1">
    <location>
        <begin position="84"/>
        <end position="105"/>
    </location>
</feature>
<keyword evidence="3" id="KW-1185">Reference proteome</keyword>
<evidence type="ECO:0000313" key="2">
    <source>
        <dbReference type="EMBL" id="MFC0047286.1"/>
    </source>
</evidence>
<organism evidence="2 3">
    <name type="scientific">Rheinheimera tilapiae</name>
    <dbReference type="NCBI Taxonomy" id="875043"/>
    <lineage>
        <taxon>Bacteria</taxon>
        <taxon>Pseudomonadati</taxon>
        <taxon>Pseudomonadota</taxon>
        <taxon>Gammaproteobacteria</taxon>
        <taxon>Chromatiales</taxon>
        <taxon>Chromatiaceae</taxon>
        <taxon>Rheinheimera</taxon>
    </lineage>
</organism>
<keyword evidence="1" id="KW-1133">Transmembrane helix</keyword>